<feature type="transmembrane region" description="Helical" evidence="2">
    <location>
        <begin position="668"/>
        <end position="688"/>
    </location>
</feature>
<protein>
    <recommendedName>
        <fullName evidence="5">J domain-containing protein</fullName>
    </recommendedName>
</protein>
<feature type="transmembrane region" description="Helical" evidence="2">
    <location>
        <begin position="628"/>
        <end position="647"/>
    </location>
</feature>
<feature type="region of interest" description="Disordered" evidence="1">
    <location>
        <begin position="79"/>
        <end position="100"/>
    </location>
</feature>
<keyword evidence="2" id="KW-1133">Transmembrane helix</keyword>
<evidence type="ECO:0000313" key="3">
    <source>
        <dbReference type="EMBL" id="MFC4160911.1"/>
    </source>
</evidence>
<organism evidence="3 4">
    <name type="scientific">Chitinimonas lacunae</name>
    <dbReference type="NCBI Taxonomy" id="1963018"/>
    <lineage>
        <taxon>Bacteria</taxon>
        <taxon>Pseudomonadati</taxon>
        <taxon>Pseudomonadota</taxon>
        <taxon>Betaproteobacteria</taxon>
        <taxon>Neisseriales</taxon>
        <taxon>Chitinibacteraceae</taxon>
        <taxon>Chitinimonas</taxon>
    </lineage>
</organism>
<feature type="transmembrane region" description="Helical" evidence="2">
    <location>
        <begin position="601"/>
        <end position="622"/>
    </location>
</feature>
<evidence type="ECO:0000313" key="4">
    <source>
        <dbReference type="Proteomes" id="UP001595791"/>
    </source>
</evidence>
<accession>A0ABV8MU94</accession>
<feature type="compositionally biased region" description="Low complexity" evidence="1">
    <location>
        <begin position="79"/>
        <end position="94"/>
    </location>
</feature>
<proteinExistence type="predicted"/>
<feature type="transmembrane region" description="Helical" evidence="2">
    <location>
        <begin position="525"/>
        <end position="545"/>
    </location>
</feature>
<feature type="transmembrane region" description="Helical" evidence="2">
    <location>
        <begin position="551"/>
        <end position="580"/>
    </location>
</feature>
<evidence type="ECO:0000256" key="2">
    <source>
        <dbReference type="SAM" id="Phobius"/>
    </source>
</evidence>
<keyword evidence="2" id="KW-0812">Transmembrane</keyword>
<evidence type="ECO:0000256" key="1">
    <source>
        <dbReference type="SAM" id="MobiDB-lite"/>
    </source>
</evidence>
<reference evidence="4" key="1">
    <citation type="journal article" date="2019" name="Int. J. Syst. Evol. Microbiol.">
        <title>The Global Catalogue of Microorganisms (GCM) 10K type strain sequencing project: providing services to taxonomists for standard genome sequencing and annotation.</title>
        <authorList>
            <consortium name="The Broad Institute Genomics Platform"/>
            <consortium name="The Broad Institute Genome Sequencing Center for Infectious Disease"/>
            <person name="Wu L."/>
            <person name="Ma J."/>
        </authorList>
    </citation>
    <scope>NUCLEOTIDE SEQUENCE [LARGE SCALE GENOMIC DNA]</scope>
    <source>
        <strain evidence="4">LMG 29894</strain>
    </source>
</reference>
<keyword evidence="2" id="KW-0472">Membrane</keyword>
<dbReference type="RefSeq" id="WP_378166252.1">
    <property type="nucleotide sequence ID" value="NZ_JBHSBU010000001.1"/>
</dbReference>
<dbReference type="Proteomes" id="UP001595791">
    <property type="component" value="Unassembled WGS sequence"/>
</dbReference>
<evidence type="ECO:0008006" key="5">
    <source>
        <dbReference type="Google" id="ProtNLM"/>
    </source>
</evidence>
<sequence>MPWDQLGLVATDDERAIRRAYAARLKVTRPEDDPEGFRRLREAYEYALALARHGMVGEEAVVVEAADAAVETRAPVQFAAPPTAQPPAALSTADPTPPPAPAIDPAEFTRLGRGVLQRAVHDEDFPDDELLEAAEHYGWFEPGADRRWPAELLGTARARVHWVQARRVTDLLERSLSHDEQQVCARFAVIGRQARWESLDARDMLKRVLADWLAERSPPPLKLMAMVADWADWRDETGQPREGLSSGAALVCHCLLLAATTAEAEAAPVRTVFWRDVVAADEVQQALAALRRAAFERDLDDETLLGFADRFAWFEADADQRGWPLEWLLRARLRVRQVETQRVLAAMTLRLEQGASEDACDLMRSLFATGRQRLSQDERLLLDSMVAEWLLAQEAPPLRLLGAAVEGGNWRNEQGEWRANLPRPACLACRRYEMETLWATWELKTQPKAPVGVDPWERRVLMALLRPQPWRRRLDGLRLELQYEVRDLIGRISEVYPELLERLDRANLDWWQQRRFGVFGSLRQSWTLMLLLWLIPMLSTISHYTSDASSVLLGGLTAAAAASGVCASIWILLHTGYVLLRQRLSERSPVWRRIWDNGYSPFLLAARTIPTALAISLGLTINPELIDLLIWVWLLWLLLPALVLPLYRPEQPKAWQRALLFPFNELRLVGWSVVGGLLFMLLLLTIVLSA</sequence>
<keyword evidence="4" id="KW-1185">Reference proteome</keyword>
<dbReference type="EMBL" id="JBHSBU010000001">
    <property type="protein sequence ID" value="MFC4160911.1"/>
    <property type="molecule type" value="Genomic_DNA"/>
</dbReference>
<name>A0ABV8MU94_9NEIS</name>
<comment type="caution">
    <text evidence="3">The sequence shown here is derived from an EMBL/GenBank/DDBJ whole genome shotgun (WGS) entry which is preliminary data.</text>
</comment>
<gene>
    <name evidence="3" type="ORF">ACFOW7_16350</name>
</gene>